<keyword evidence="3" id="KW-1185">Reference proteome</keyword>
<comment type="caution">
    <text evidence="2">The sequence shown here is derived from an EMBL/GenBank/DDBJ whole genome shotgun (WGS) entry which is preliminary data.</text>
</comment>
<evidence type="ECO:0000313" key="3">
    <source>
        <dbReference type="Proteomes" id="UP001642464"/>
    </source>
</evidence>
<proteinExistence type="predicted"/>
<sequence length="186" mass="20897">MELEQQPCYLTSAKYYCALLLTGKMGRVDEYIRAQEQQQSPRSPVTACATHEEEGSYEMELLELPQAIDEELDEDEVPAASSPEASEAVAVCLFDPEVVSEQRLQELCDEEATARQQVEQQFRHELQELQELQDRRGGARAEEAEVEAETKVRYQDGSSVLVFDMGAEITEEVGFVDVFVELIGLG</sequence>
<accession>A0ABP0JN71</accession>
<protein>
    <submittedName>
        <fullName evidence="2">Uncharacterized protein</fullName>
    </submittedName>
</protein>
<gene>
    <name evidence="2" type="ORF">SCF082_LOCUS12946</name>
</gene>
<name>A0ABP0JN71_9DINO</name>
<evidence type="ECO:0000313" key="2">
    <source>
        <dbReference type="EMBL" id="CAK9015884.1"/>
    </source>
</evidence>
<dbReference type="EMBL" id="CAXAMM010007947">
    <property type="protein sequence ID" value="CAK9015884.1"/>
    <property type="molecule type" value="Genomic_DNA"/>
</dbReference>
<evidence type="ECO:0000256" key="1">
    <source>
        <dbReference type="SAM" id="Coils"/>
    </source>
</evidence>
<keyword evidence="1" id="KW-0175">Coiled coil</keyword>
<dbReference type="Proteomes" id="UP001642464">
    <property type="component" value="Unassembled WGS sequence"/>
</dbReference>
<organism evidence="2 3">
    <name type="scientific">Durusdinium trenchii</name>
    <dbReference type="NCBI Taxonomy" id="1381693"/>
    <lineage>
        <taxon>Eukaryota</taxon>
        <taxon>Sar</taxon>
        <taxon>Alveolata</taxon>
        <taxon>Dinophyceae</taxon>
        <taxon>Suessiales</taxon>
        <taxon>Symbiodiniaceae</taxon>
        <taxon>Durusdinium</taxon>
    </lineage>
</organism>
<reference evidence="2 3" key="1">
    <citation type="submission" date="2024-02" db="EMBL/GenBank/DDBJ databases">
        <authorList>
            <person name="Chen Y."/>
            <person name="Shah S."/>
            <person name="Dougan E. K."/>
            <person name="Thang M."/>
            <person name="Chan C."/>
        </authorList>
    </citation>
    <scope>NUCLEOTIDE SEQUENCE [LARGE SCALE GENOMIC DNA]</scope>
</reference>
<feature type="coiled-coil region" evidence="1">
    <location>
        <begin position="101"/>
        <end position="149"/>
    </location>
</feature>